<comment type="catalytic activity">
    <reaction evidence="7">
        <text>L-cysteinyl-[prolipoprotein] + a 1,2-diacyl-sn-glycero-3-phospho-(1'-sn-glycerol) = an S-1,2-diacyl-sn-glyceryl-L-cysteinyl-[prolipoprotein] + sn-glycerol 1-phosphate + H(+)</text>
        <dbReference type="Rhea" id="RHEA:56712"/>
        <dbReference type="Rhea" id="RHEA-COMP:14679"/>
        <dbReference type="Rhea" id="RHEA-COMP:14680"/>
        <dbReference type="ChEBI" id="CHEBI:15378"/>
        <dbReference type="ChEBI" id="CHEBI:29950"/>
        <dbReference type="ChEBI" id="CHEBI:57685"/>
        <dbReference type="ChEBI" id="CHEBI:64716"/>
        <dbReference type="ChEBI" id="CHEBI:140658"/>
        <dbReference type="EC" id="2.5.1.145"/>
    </reaction>
</comment>
<feature type="transmembrane region" description="Helical" evidence="7">
    <location>
        <begin position="86"/>
        <end position="104"/>
    </location>
</feature>
<feature type="binding site" evidence="7">
    <location>
        <position position="132"/>
    </location>
    <ligand>
        <name>a 1,2-diacyl-sn-glycero-3-phospho-(1'-sn-glycerol)</name>
        <dbReference type="ChEBI" id="CHEBI:64716"/>
    </ligand>
</feature>
<feature type="transmembrane region" description="Helical" evidence="7">
    <location>
        <begin position="285"/>
        <end position="309"/>
    </location>
</feature>
<comment type="function">
    <text evidence="7">Catalyzes the transfer of the diacylglyceryl group from phosphatidylglycerol to the sulfhydryl group of the N-terminal cysteine of a prolipoprotein, the first step in the formation of mature lipoproteins.</text>
</comment>
<evidence type="ECO:0000313" key="8">
    <source>
        <dbReference type="EMBL" id="HIQ70955.1"/>
    </source>
</evidence>
<dbReference type="AlphaFoldDB" id="A0A9D1CPU6"/>
<keyword evidence="2 7" id="KW-1003">Cell membrane</keyword>
<evidence type="ECO:0000256" key="3">
    <source>
        <dbReference type="ARBA" id="ARBA00022679"/>
    </source>
</evidence>
<accession>A0A9D1CPU6</accession>
<sequence length="381" mass="42608">MLSRPPLDRIAFWGISWYSLFIVAGVVIGIGLAGREEKRLRLPSDTAIDFAIWAIPLALVGARLYYVFFRWDAFAGDLLSIFNVRGGGLAIYGGVLGGLLAARIVSRRKGIALASLLDLVAPSLVLGQAIGRWGNYFNMEAYGFRLSDPALQFFPFAVEIPVGDVWYWHMATFFYEFCWDLLVFALLMAIRRYTRRKGDVFCFYLLLYCAGRTVIEGLREDSLTFLSEFVRISQVFSALVCVAVVVVFFLRLKRRGQPLFILALISTLLALAGCFIGEFERGAYAFLFVYAQLLLLALLLCQLVLAALCLFDERRRKVKNLVPLAVAALFAAGVLLAGIGRANVSNQLYVSWRQIACMLHMIASGMLLYPFRRGEPARAAR</sequence>
<dbReference type="EC" id="2.5.1.145" evidence="7"/>
<dbReference type="InterPro" id="IPR001640">
    <property type="entry name" value="Lgt"/>
</dbReference>
<dbReference type="PANTHER" id="PTHR30589:SF0">
    <property type="entry name" value="PHOSPHATIDYLGLYCEROL--PROLIPOPROTEIN DIACYLGLYCERYL TRANSFERASE"/>
    <property type="match status" value="1"/>
</dbReference>
<dbReference type="GO" id="GO:0005886">
    <property type="term" value="C:plasma membrane"/>
    <property type="evidence" value="ECO:0007669"/>
    <property type="project" value="UniProtKB-SubCell"/>
</dbReference>
<keyword evidence="6 7" id="KW-0472">Membrane</keyword>
<feature type="transmembrane region" description="Helical" evidence="7">
    <location>
        <begin position="259"/>
        <end position="279"/>
    </location>
</feature>
<feature type="transmembrane region" description="Helical" evidence="7">
    <location>
        <begin position="199"/>
        <end position="215"/>
    </location>
</feature>
<feature type="transmembrane region" description="Helical" evidence="7">
    <location>
        <begin position="111"/>
        <end position="130"/>
    </location>
</feature>
<dbReference type="PROSITE" id="PS01311">
    <property type="entry name" value="LGT"/>
    <property type="match status" value="1"/>
</dbReference>
<dbReference type="HAMAP" id="MF_01147">
    <property type="entry name" value="Lgt"/>
    <property type="match status" value="1"/>
</dbReference>
<evidence type="ECO:0000256" key="4">
    <source>
        <dbReference type="ARBA" id="ARBA00022692"/>
    </source>
</evidence>
<feature type="transmembrane region" description="Helical" evidence="7">
    <location>
        <begin position="235"/>
        <end position="252"/>
    </location>
</feature>
<evidence type="ECO:0000256" key="7">
    <source>
        <dbReference type="HAMAP-Rule" id="MF_01147"/>
    </source>
</evidence>
<reference evidence="8" key="1">
    <citation type="submission" date="2020-10" db="EMBL/GenBank/DDBJ databases">
        <authorList>
            <person name="Gilroy R."/>
        </authorList>
    </citation>
    <scope>NUCLEOTIDE SEQUENCE</scope>
    <source>
        <strain evidence="8">ChiSxjej2B14-6234</strain>
    </source>
</reference>
<feature type="transmembrane region" description="Helical" evidence="7">
    <location>
        <begin position="166"/>
        <end position="187"/>
    </location>
</feature>
<evidence type="ECO:0000256" key="2">
    <source>
        <dbReference type="ARBA" id="ARBA00022475"/>
    </source>
</evidence>
<feature type="transmembrane region" description="Helical" evidence="7">
    <location>
        <begin position="12"/>
        <end position="34"/>
    </location>
</feature>
<proteinExistence type="inferred from homology"/>
<dbReference type="NCBIfam" id="TIGR00544">
    <property type="entry name" value="lgt"/>
    <property type="match status" value="1"/>
</dbReference>
<dbReference type="PANTHER" id="PTHR30589">
    <property type="entry name" value="PROLIPOPROTEIN DIACYLGLYCERYL TRANSFERASE"/>
    <property type="match status" value="1"/>
</dbReference>
<comment type="subcellular location">
    <subcellularLocation>
        <location evidence="7">Cell membrane</location>
        <topology evidence="7">Multi-pass membrane protein</topology>
    </subcellularLocation>
</comment>
<evidence type="ECO:0000256" key="1">
    <source>
        <dbReference type="ARBA" id="ARBA00007150"/>
    </source>
</evidence>
<comment type="caution">
    <text evidence="7">Lacks conserved residue(s) required for the propagation of feature annotation.</text>
</comment>
<dbReference type="EMBL" id="DVFJ01000006">
    <property type="protein sequence ID" value="HIQ70955.1"/>
    <property type="molecule type" value="Genomic_DNA"/>
</dbReference>
<name>A0A9D1CPU6_9FIRM</name>
<gene>
    <name evidence="7 8" type="primary">lgt</name>
    <name evidence="8" type="ORF">IAB73_01935</name>
</gene>
<protein>
    <recommendedName>
        <fullName evidence="7">Phosphatidylglycerol--prolipoprotein diacylglyceryl transferase</fullName>
        <ecNumber evidence="7">2.5.1.145</ecNumber>
    </recommendedName>
</protein>
<evidence type="ECO:0000256" key="6">
    <source>
        <dbReference type="ARBA" id="ARBA00023136"/>
    </source>
</evidence>
<keyword evidence="5 7" id="KW-1133">Transmembrane helix</keyword>
<dbReference type="Pfam" id="PF01790">
    <property type="entry name" value="LGT"/>
    <property type="match status" value="1"/>
</dbReference>
<keyword evidence="4 7" id="KW-0812">Transmembrane</keyword>
<evidence type="ECO:0000256" key="5">
    <source>
        <dbReference type="ARBA" id="ARBA00022989"/>
    </source>
</evidence>
<feature type="transmembrane region" description="Helical" evidence="7">
    <location>
        <begin position="352"/>
        <end position="371"/>
    </location>
</feature>
<feature type="transmembrane region" description="Helical" evidence="7">
    <location>
        <begin position="321"/>
        <end position="340"/>
    </location>
</feature>
<feature type="transmembrane region" description="Helical" evidence="7">
    <location>
        <begin position="46"/>
        <end position="66"/>
    </location>
</feature>
<comment type="caution">
    <text evidence="8">The sequence shown here is derived from an EMBL/GenBank/DDBJ whole genome shotgun (WGS) entry which is preliminary data.</text>
</comment>
<dbReference type="GO" id="GO:0008961">
    <property type="term" value="F:phosphatidylglycerol-prolipoprotein diacylglyceryl transferase activity"/>
    <property type="evidence" value="ECO:0007669"/>
    <property type="project" value="UniProtKB-UniRule"/>
</dbReference>
<dbReference type="Proteomes" id="UP000886887">
    <property type="component" value="Unassembled WGS sequence"/>
</dbReference>
<organism evidence="8 9">
    <name type="scientific">Candidatus Onthenecus intestinigallinarum</name>
    <dbReference type="NCBI Taxonomy" id="2840875"/>
    <lineage>
        <taxon>Bacteria</taxon>
        <taxon>Bacillati</taxon>
        <taxon>Bacillota</taxon>
        <taxon>Clostridia</taxon>
        <taxon>Eubacteriales</taxon>
        <taxon>Candidatus Onthenecus</taxon>
    </lineage>
</organism>
<dbReference type="GO" id="GO:0042158">
    <property type="term" value="P:lipoprotein biosynthetic process"/>
    <property type="evidence" value="ECO:0007669"/>
    <property type="project" value="UniProtKB-UniRule"/>
</dbReference>
<evidence type="ECO:0000313" key="9">
    <source>
        <dbReference type="Proteomes" id="UP000886887"/>
    </source>
</evidence>
<keyword evidence="3 7" id="KW-0808">Transferase</keyword>
<comment type="similarity">
    <text evidence="1 7">Belongs to the Lgt family.</text>
</comment>
<comment type="pathway">
    <text evidence="7">Protein modification; lipoprotein biosynthesis (diacylglyceryl transfer).</text>
</comment>
<reference evidence="8" key="2">
    <citation type="journal article" date="2021" name="PeerJ">
        <title>Extensive microbial diversity within the chicken gut microbiome revealed by metagenomics and culture.</title>
        <authorList>
            <person name="Gilroy R."/>
            <person name="Ravi A."/>
            <person name="Getino M."/>
            <person name="Pursley I."/>
            <person name="Horton D.L."/>
            <person name="Alikhan N.F."/>
            <person name="Baker D."/>
            <person name="Gharbi K."/>
            <person name="Hall N."/>
            <person name="Watson M."/>
            <person name="Adriaenssens E.M."/>
            <person name="Foster-Nyarko E."/>
            <person name="Jarju S."/>
            <person name="Secka A."/>
            <person name="Antonio M."/>
            <person name="Oren A."/>
            <person name="Chaudhuri R.R."/>
            <person name="La Ragione R."/>
            <person name="Hildebrand F."/>
            <person name="Pallen M.J."/>
        </authorList>
    </citation>
    <scope>NUCLEOTIDE SEQUENCE</scope>
    <source>
        <strain evidence="8">ChiSxjej2B14-6234</strain>
    </source>
</reference>